<evidence type="ECO:0000313" key="1">
    <source>
        <dbReference type="EMBL" id="EGN56871.1"/>
    </source>
</evidence>
<evidence type="ECO:0000313" key="2">
    <source>
        <dbReference type="Proteomes" id="UP000002772"/>
    </source>
</evidence>
<dbReference type="HOGENOM" id="CLU_719362_0_0_10"/>
<dbReference type="AlphaFoldDB" id="F8NBB4"/>
<gene>
    <name evidence="1" type="ORF">Premu_1454</name>
</gene>
<proteinExistence type="predicted"/>
<dbReference type="EMBL" id="GL945017">
    <property type="protein sequence ID" value="EGN56871.1"/>
    <property type="molecule type" value="Genomic_DNA"/>
</dbReference>
<name>F8NBB4_9BACT</name>
<evidence type="ECO:0008006" key="3">
    <source>
        <dbReference type="Google" id="ProtNLM"/>
    </source>
</evidence>
<organism evidence="1 2">
    <name type="scientific">Hallella multisaccharivorax DSM 17128</name>
    <dbReference type="NCBI Taxonomy" id="688246"/>
    <lineage>
        <taxon>Bacteria</taxon>
        <taxon>Pseudomonadati</taxon>
        <taxon>Bacteroidota</taxon>
        <taxon>Bacteroidia</taxon>
        <taxon>Bacteroidales</taxon>
        <taxon>Prevotellaceae</taxon>
        <taxon>Hallella</taxon>
    </lineage>
</organism>
<keyword evidence="2" id="KW-1185">Reference proteome</keyword>
<dbReference type="eggNOG" id="COG2801">
    <property type="taxonomic scope" value="Bacteria"/>
</dbReference>
<protein>
    <recommendedName>
        <fullName evidence="3">Transposase</fullName>
    </recommendedName>
</protein>
<sequence length="400" mass="45865">MYVCMNCGFRSVVKGLELFNNFLSGALGSLPCHQSIENWLLKVGIVEYLDTCSFFKDKRYAIIVDESITVGSQKLLLILAVPADHVGHALSYSDVKVLAVLVSSSWKAEDVEKEISKLCDKIGHAPEYMISDNGHNLRRGAELANVPRHRDISHTIGIIMKEEYDNRSDFKEFMDIMNKKRLSYQLTDNAYLLPPKLRAVARFMNMSKWVAWGKSILDSFDNLDKKRQDAYSFVLKYRNLIEELHQLLSNVDFICSRFKCDGLSEFSAGFCSDYVSKSLIDCDNATEGGARVGRKILNYIKDELSLIRNKQECHSISSDIIESTFGMYKNMQPNNRLTGITYIVLAIPLYGRVNSIEDRKNLNVKDKLESVRMVDLKDWKQMTLFDNWQVKRMLDLKKVI</sequence>
<accession>F8NBB4</accession>
<dbReference type="Proteomes" id="UP000002772">
    <property type="component" value="Unassembled WGS sequence"/>
</dbReference>
<reference evidence="2" key="1">
    <citation type="journal article" date="2011" name="Stand. Genomic Sci.">
        <title>Non-contiguous finished genome sequence of the opportunistic oral pathogen Prevotella multisaccharivorax type strain (PPPA20).</title>
        <authorList>
            <person name="Pati A."/>
            <person name="Gronow S."/>
            <person name="Lu M."/>
            <person name="Lapidus A."/>
            <person name="Nolan M."/>
            <person name="Lucas S."/>
            <person name="Hammon N."/>
            <person name="Deshpande S."/>
            <person name="Cheng J.F."/>
            <person name="Tapia R."/>
            <person name="Han C."/>
            <person name="Goodwin L."/>
            <person name="Pitluck S."/>
            <person name="Liolios K."/>
            <person name="Pagani I."/>
            <person name="Mavromatis K."/>
            <person name="Mikhailova N."/>
            <person name="Huntemann M."/>
            <person name="Chen A."/>
            <person name="Palaniappan K."/>
            <person name="Land M."/>
            <person name="Hauser L."/>
            <person name="Detter J.C."/>
            <person name="Brambilla E.M."/>
            <person name="Rohde M."/>
            <person name="Goker M."/>
            <person name="Woyke T."/>
            <person name="Bristow J."/>
            <person name="Eisen J.A."/>
            <person name="Markowitz V."/>
            <person name="Hugenholtz P."/>
            <person name="Kyrpides N.C."/>
            <person name="Klenk H.P."/>
            <person name="Ivanova N."/>
        </authorList>
    </citation>
    <scope>NUCLEOTIDE SEQUENCE [LARGE SCALE GENOMIC DNA]</scope>
    <source>
        <strain evidence="2">DSM 17128</strain>
    </source>
</reference>